<dbReference type="Proteomes" id="UP001338582">
    <property type="component" value="Chromosome 1"/>
</dbReference>
<name>A0AAX4H6B5_9ASCO</name>
<feature type="domain" description="DNA-directed DNA polymerase family A palm" evidence="7">
    <location>
        <begin position="715"/>
        <end position="944"/>
    </location>
</feature>
<evidence type="ECO:0000256" key="6">
    <source>
        <dbReference type="SAM" id="MobiDB-lite"/>
    </source>
</evidence>
<dbReference type="GO" id="GO:0008408">
    <property type="term" value="F:3'-5' exonuclease activity"/>
    <property type="evidence" value="ECO:0007669"/>
    <property type="project" value="TreeGrafter"/>
</dbReference>
<dbReference type="EC" id="2.7.7.7" evidence="1"/>
<organism evidence="8 9">
    <name type="scientific">Australozyma saopauloensis</name>
    <dbReference type="NCBI Taxonomy" id="291208"/>
    <lineage>
        <taxon>Eukaryota</taxon>
        <taxon>Fungi</taxon>
        <taxon>Dikarya</taxon>
        <taxon>Ascomycota</taxon>
        <taxon>Saccharomycotina</taxon>
        <taxon>Pichiomycetes</taxon>
        <taxon>Metschnikowiaceae</taxon>
        <taxon>Australozyma</taxon>
    </lineage>
</organism>
<dbReference type="PANTHER" id="PTHR10267">
    <property type="entry name" value="DNA POLYMERASE SUBUNIT GAMMA-1"/>
    <property type="match status" value="1"/>
</dbReference>
<dbReference type="GO" id="GO:0005760">
    <property type="term" value="C:gamma DNA polymerase complex"/>
    <property type="evidence" value="ECO:0007669"/>
    <property type="project" value="InterPro"/>
</dbReference>
<feature type="region of interest" description="Disordered" evidence="6">
    <location>
        <begin position="1132"/>
        <end position="1170"/>
    </location>
</feature>
<dbReference type="InterPro" id="IPR043502">
    <property type="entry name" value="DNA/RNA_pol_sf"/>
</dbReference>
<dbReference type="KEGG" id="asau:88172113"/>
<evidence type="ECO:0000256" key="3">
    <source>
        <dbReference type="ARBA" id="ARBA00022695"/>
    </source>
</evidence>
<dbReference type="PROSITE" id="PS00447">
    <property type="entry name" value="DNA_POLYMERASE_A"/>
    <property type="match status" value="1"/>
</dbReference>
<gene>
    <name evidence="8" type="ORF">PUMCH_001045</name>
</gene>
<dbReference type="SUPFAM" id="SSF53098">
    <property type="entry name" value="Ribonuclease H-like"/>
    <property type="match status" value="1"/>
</dbReference>
<dbReference type="Gene3D" id="1.10.150.20">
    <property type="entry name" value="5' to 3' exonuclease, C-terminal subdomain"/>
    <property type="match status" value="1"/>
</dbReference>
<evidence type="ECO:0000256" key="1">
    <source>
        <dbReference type="ARBA" id="ARBA00012417"/>
    </source>
</evidence>
<evidence type="ECO:0000313" key="9">
    <source>
        <dbReference type="Proteomes" id="UP001338582"/>
    </source>
</evidence>
<dbReference type="Pfam" id="PF18136">
    <property type="entry name" value="DNApol_Exo"/>
    <property type="match status" value="1"/>
</dbReference>
<evidence type="ECO:0000256" key="5">
    <source>
        <dbReference type="ARBA" id="ARBA00031966"/>
    </source>
</evidence>
<dbReference type="RefSeq" id="XP_062876185.1">
    <property type="nucleotide sequence ID" value="XM_063020115.1"/>
</dbReference>
<keyword evidence="2" id="KW-0808">Transferase</keyword>
<keyword evidence="9" id="KW-1185">Reference proteome</keyword>
<evidence type="ECO:0000256" key="2">
    <source>
        <dbReference type="ARBA" id="ARBA00022679"/>
    </source>
</evidence>
<sequence>MLRQHNALFGARDWTYRLHRLWLCRLLHHSCVHHQEPRINQVGIQYLSNNLHRKVFPKSDPDYLKNEANSSLLALSKDHLKNVNLLGKKTQITEPIDIPNFPSLVGNGTLDEHFHRIGGRISKPYLDLAESFFHKEVELPPMPKSWKFELGWIRYAPDEEPRKVDYPLEDALVFDVEVLYKISNYPVMATAASSQAWYGWVSPVLTNHTQDLKDDFEHLIPLDTHSRPKLLAGYNVSYDRARVKEEYNIKQSKAFFLDAMALHISTSGFCSQQRPLWHAHRKHKSAVKDAQESESLELDSDDSDMNESNINYSPQDIAQELMDDPWLNKGTTNSLASAAEFHCGITMDKEARDMFSSTDIRVIVDNFQELMAYCAKDVGVSYQVTKKLLPEFRAKNPHPVSFAALKLLGTLFCPTTTKWESYIQTAEKIYQENREKVGSILRGRANALIEYIEKNDDSIKPDIENDPWLMHLNWSIKEVRTRKDGTPSARQAFLTGYPEWYRELFKTVKDENGESQKELNLSVRTRVTPYLLRLKWEGYPLVWTDTAGWCFKVPANDTEIERLIEKKYLKIDLNPEEFADVFSLLREGKRAYELFRIPHPEGPKRRCTLIMSKSYVKYFDSGELSSEYEYASEILNLNATASYWMGNRARIMDQFVVYSDPSGDRNHFFNTKAESKSNKEFGMIIPKFCTMGTVTRRATENTWLTASNSKSNRIGSELKAMVVPPKDYVFVGADVDSEELWIASLIGDSMFKLHGSTALGWMTLEGDKNEKTDLHSRTADIMGILRNDAKIFNYGRIYGAGVKFATQLLQKCSNNLSDGEAAKKAQELYAQTKGLQSFSKVLEKRMYHGGTESVMFNALEAIAHLENPRTPVLGASITDALTRKYLNKNNYLTSRVNWAIQSSGVDYLHLLIISMEYLIEKFGLDARLMITVHDELRYMVRKDQSLQCALLLQISNLWTRAMFCEQLGIQDVPQSCAFFSEVDIDHVLRKEVGMSCVTPSHPESIPPGESYSIKKLLESIDAAEFLGRKQKALKHLSSQKYVTRVPVMQEFDANIGDNLKVAKLRLQNATDKSEWSKLMTLYMNELKNRRMPIVNMTGSDGIDTKHPKRRNTVRSRTKDDVSLSNVFEEDLSKTRVTSKHASTASQRGDDSPGKQTSKHARHLTKDDDTIMSKQGDQLLLEQLAQANAILRGQFFHASSGSTPKAHKSSIKLSQFSRNYRAGLSISSSRPNTFMGPLTDDYKRKQSLLFLAKKTQSTQTTNNSRRSYSQARFAAFKRQSRALSLTTCSIAQTRKHIPISGPQFTANGDLQTENPSIDRNFRRRRDGAVYESEYRFGRGYRRSTAA</sequence>
<dbReference type="GO" id="GO:0003677">
    <property type="term" value="F:DNA binding"/>
    <property type="evidence" value="ECO:0007669"/>
    <property type="project" value="InterPro"/>
</dbReference>
<dbReference type="InterPro" id="IPR041336">
    <property type="entry name" value="DNApol_Exo"/>
</dbReference>
<dbReference type="InterPro" id="IPR012337">
    <property type="entry name" value="RNaseH-like_sf"/>
</dbReference>
<dbReference type="SUPFAM" id="SSF56672">
    <property type="entry name" value="DNA/RNA polymerases"/>
    <property type="match status" value="1"/>
</dbReference>
<dbReference type="PRINTS" id="PR00867">
    <property type="entry name" value="DNAPOLG"/>
</dbReference>
<keyword evidence="3" id="KW-0548">Nucleotidyltransferase</keyword>
<evidence type="ECO:0000313" key="8">
    <source>
        <dbReference type="EMBL" id="WPK23799.1"/>
    </source>
</evidence>
<dbReference type="SMART" id="SM00482">
    <property type="entry name" value="POLAc"/>
    <property type="match status" value="1"/>
</dbReference>
<dbReference type="InterPro" id="IPR001098">
    <property type="entry name" value="DNA-dir_DNA_pol_A_palm_dom"/>
</dbReference>
<feature type="region of interest" description="Disordered" evidence="6">
    <location>
        <begin position="1095"/>
        <end position="1120"/>
    </location>
</feature>
<feature type="compositionally biased region" description="Acidic residues" evidence="6">
    <location>
        <begin position="292"/>
        <end position="305"/>
    </location>
</feature>
<dbReference type="Gene3D" id="3.30.420.390">
    <property type="match status" value="1"/>
</dbReference>
<dbReference type="GO" id="GO:0006264">
    <property type="term" value="P:mitochondrial DNA replication"/>
    <property type="evidence" value="ECO:0007669"/>
    <property type="project" value="TreeGrafter"/>
</dbReference>
<accession>A0AAX4H6B5</accession>
<dbReference type="InterPro" id="IPR019760">
    <property type="entry name" value="DNA-dir_DNA_pol_A_CS"/>
</dbReference>
<keyword evidence="4" id="KW-0239">DNA-directed DNA polymerase</keyword>
<dbReference type="InterPro" id="IPR002297">
    <property type="entry name" value="DNA-dir_DNA_pol_A_mt"/>
</dbReference>
<dbReference type="PANTHER" id="PTHR10267:SF0">
    <property type="entry name" value="DNA POLYMERASE SUBUNIT GAMMA-1"/>
    <property type="match status" value="1"/>
</dbReference>
<dbReference type="Pfam" id="PF00476">
    <property type="entry name" value="DNA_pol_A"/>
    <property type="match status" value="1"/>
</dbReference>
<reference evidence="8 9" key="1">
    <citation type="submission" date="2023-10" db="EMBL/GenBank/DDBJ databases">
        <title>Draft Genome Sequence of Candida saopaulonensis from a very Premature Infant with Sepsis.</title>
        <authorList>
            <person name="Ning Y."/>
            <person name="Dai R."/>
            <person name="Xiao M."/>
            <person name="Xu Y."/>
            <person name="Yan Q."/>
            <person name="Zhang L."/>
        </authorList>
    </citation>
    <scope>NUCLEOTIDE SEQUENCE [LARGE SCALE GENOMIC DNA]</scope>
    <source>
        <strain evidence="8 9">19XY460</strain>
    </source>
</reference>
<protein>
    <recommendedName>
        <fullName evidence="1">DNA-directed DNA polymerase</fullName>
        <ecNumber evidence="1">2.7.7.7</ecNumber>
    </recommendedName>
    <alternativeName>
        <fullName evidence="5">Mitochondrial DNA polymerase catalytic subunit</fullName>
    </alternativeName>
</protein>
<dbReference type="GO" id="GO:0003887">
    <property type="term" value="F:DNA-directed DNA polymerase activity"/>
    <property type="evidence" value="ECO:0007669"/>
    <property type="project" value="UniProtKB-KW"/>
</dbReference>
<evidence type="ECO:0000256" key="4">
    <source>
        <dbReference type="ARBA" id="ARBA00022932"/>
    </source>
</evidence>
<evidence type="ECO:0000259" key="7">
    <source>
        <dbReference type="SMART" id="SM00482"/>
    </source>
</evidence>
<dbReference type="Gene3D" id="3.30.70.370">
    <property type="match status" value="1"/>
</dbReference>
<proteinExistence type="predicted"/>
<feature type="compositionally biased region" description="Basic residues" evidence="6">
    <location>
        <begin position="1106"/>
        <end position="1115"/>
    </location>
</feature>
<dbReference type="GeneID" id="88172113"/>
<dbReference type="EMBL" id="CP138894">
    <property type="protein sequence ID" value="WPK23799.1"/>
    <property type="molecule type" value="Genomic_DNA"/>
</dbReference>
<feature type="region of interest" description="Disordered" evidence="6">
    <location>
        <begin position="285"/>
        <end position="307"/>
    </location>
</feature>